<organism evidence="2 3">
    <name type="scientific">Ideonella azotifigens</name>
    <dbReference type="NCBI Taxonomy" id="513160"/>
    <lineage>
        <taxon>Bacteria</taxon>
        <taxon>Pseudomonadati</taxon>
        <taxon>Pseudomonadota</taxon>
        <taxon>Betaproteobacteria</taxon>
        <taxon>Burkholderiales</taxon>
        <taxon>Sphaerotilaceae</taxon>
        <taxon>Ideonella</taxon>
    </lineage>
</organism>
<dbReference type="NCBIfam" id="NF033429">
    <property type="entry name" value="ImuA_translesion"/>
    <property type="match status" value="1"/>
</dbReference>
<proteinExistence type="predicted"/>
<evidence type="ECO:0008006" key="4">
    <source>
        <dbReference type="Google" id="ProtNLM"/>
    </source>
</evidence>
<keyword evidence="3" id="KW-1185">Reference proteome</keyword>
<sequence>MPAAAIEEFVLRALPEPEDDGPSAAARPAASDKPNPLDTLWRGSEWARAPASNWPSGHAALDGELPGGGWPGHGLTELLQPLEGVLECRLLAPALQRIMAAGKPVVLVGTPVQGRLALAPHLAGWRQAGLDERQLVWIQAETSAERLWCAEQLLKANACGALLAWLPQARPEQMRRLQVAALGHEGPAFLCRHERAAEQASAAPLRLLVRPGEDWSLAVRVLKRRGPQHEGWLSLPAVPAAMAGLLTPRLRQPHLLWPQRPGSVPAGVAAAGVLAEPGVLSAASLLCDEEPADAHVHALGRAAVAAAAGVRGE</sequence>
<feature type="region of interest" description="Disordered" evidence="1">
    <location>
        <begin position="13"/>
        <end position="40"/>
    </location>
</feature>
<gene>
    <name evidence="2" type="ORF">GCM10009107_17070</name>
</gene>
<dbReference type="SUPFAM" id="SSF52540">
    <property type="entry name" value="P-loop containing nucleoside triphosphate hydrolases"/>
    <property type="match status" value="1"/>
</dbReference>
<dbReference type="Proteomes" id="UP001500279">
    <property type="component" value="Unassembled WGS sequence"/>
</dbReference>
<evidence type="ECO:0000313" key="2">
    <source>
        <dbReference type="EMBL" id="GAA0748050.1"/>
    </source>
</evidence>
<name>A0ABN1JX90_9BURK</name>
<evidence type="ECO:0000256" key="1">
    <source>
        <dbReference type="SAM" id="MobiDB-lite"/>
    </source>
</evidence>
<reference evidence="2 3" key="1">
    <citation type="journal article" date="2019" name="Int. J. Syst. Evol. Microbiol.">
        <title>The Global Catalogue of Microorganisms (GCM) 10K type strain sequencing project: providing services to taxonomists for standard genome sequencing and annotation.</title>
        <authorList>
            <consortium name="The Broad Institute Genomics Platform"/>
            <consortium name="The Broad Institute Genome Sequencing Center for Infectious Disease"/>
            <person name="Wu L."/>
            <person name="Ma J."/>
        </authorList>
    </citation>
    <scope>NUCLEOTIDE SEQUENCE [LARGE SCALE GENOMIC DNA]</scope>
    <source>
        <strain evidence="2 3">JCM 15503</strain>
    </source>
</reference>
<dbReference type="EMBL" id="BAAAEW010000008">
    <property type="protein sequence ID" value="GAA0748050.1"/>
    <property type="molecule type" value="Genomic_DNA"/>
</dbReference>
<dbReference type="InterPro" id="IPR027417">
    <property type="entry name" value="P-loop_NTPase"/>
</dbReference>
<dbReference type="RefSeq" id="WP_231011265.1">
    <property type="nucleotide sequence ID" value="NZ_BAAAEW010000008.1"/>
</dbReference>
<accession>A0ABN1JX90</accession>
<dbReference type="Gene3D" id="3.40.50.300">
    <property type="entry name" value="P-loop containing nucleotide triphosphate hydrolases"/>
    <property type="match status" value="1"/>
</dbReference>
<protein>
    <recommendedName>
        <fullName evidence="4">Translesion DNA synthesis-associated protein ImuA</fullName>
    </recommendedName>
</protein>
<dbReference type="InterPro" id="IPR047610">
    <property type="entry name" value="ImuA_translesion"/>
</dbReference>
<comment type="caution">
    <text evidence="2">The sequence shown here is derived from an EMBL/GenBank/DDBJ whole genome shotgun (WGS) entry which is preliminary data.</text>
</comment>
<evidence type="ECO:0000313" key="3">
    <source>
        <dbReference type="Proteomes" id="UP001500279"/>
    </source>
</evidence>